<dbReference type="CDD" id="cd13665">
    <property type="entry name" value="PBP2_TRAP_Dctp3_4"/>
    <property type="match status" value="1"/>
</dbReference>
<dbReference type="AlphaFoldDB" id="A0A1I2E4A8"/>
<dbReference type="STRING" id="74348.SAMN04488523_111113"/>
<evidence type="ECO:0000256" key="4">
    <source>
        <dbReference type="SAM" id="SignalP"/>
    </source>
</evidence>
<feature type="signal peptide" evidence="4">
    <location>
        <begin position="1"/>
        <end position="24"/>
    </location>
</feature>
<feature type="chain" id="PRO_5011744412" evidence="4">
    <location>
        <begin position="25"/>
        <end position="341"/>
    </location>
</feature>
<dbReference type="GO" id="GO:0055085">
    <property type="term" value="P:transmembrane transport"/>
    <property type="evidence" value="ECO:0007669"/>
    <property type="project" value="InterPro"/>
</dbReference>
<evidence type="ECO:0000313" key="5">
    <source>
        <dbReference type="EMBL" id="SFE87675.1"/>
    </source>
</evidence>
<dbReference type="PANTHER" id="PTHR33376">
    <property type="match status" value="1"/>
</dbReference>
<dbReference type="Pfam" id="PF03480">
    <property type="entry name" value="DctP"/>
    <property type="match status" value="1"/>
</dbReference>
<dbReference type="InterPro" id="IPR018389">
    <property type="entry name" value="DctP_fam"/>
</dbReference>
<keyword evidence="2 4" id="KW-0732">Signal</keyword>
<dbReference type="Gene3D" id="3.40.190.170">
    <property type="entry name" value="Bacterial extracellular solute-binding protein, family 7"/>
    <property type="match status" value="1"/>
</dbReference>
<keyword evidence="3" id="KW-0574">Periplasm</keyword>
<dbReference type="InterPro" id="IPR038404">
    <property type="entry name" value="TRAP_DctP_sf"/>
</dbReference>
<sequence length="341" mass="36093">MIGHLKKTALATALVTLSTAGAWAQEVTLNLHQLLPMQATIPAKAITPWIEKVEAESGGRIKIEHFPTMQLGGSPPELYDQAADGVADIIWTVIGYTPGRFPKTEAFELPFMVGGSAGSSKAFHEYVLANGMDEFSDTHPIVLHTHGSGWIHSNKNVTTLDDVAGQKLRGPTRVTAQLLDKLGATPVGMPVPAVPEAVSKGAIDGAIIPWEVTLPLKMSELTKHHSGFATKPGLYTATFVMTMNKDSYAALPDDLKAVIDANSGPEVSALFGAAMDAADVVGRKVATDAGNTITELDSEKDRWIEVGAQVTNDWIAEMDGKGLDGAALVQSAKDFIAANAD</sequence>
<dbReference type="OrthoDB" id="7822595at2"/>
<protein>
    <submittedName>
        <fullName evidence="5">TRAP-type C4-dicarboxylate transport system, substrate-binding protein</fullName>
    </submittedName>
</protein>
<keyword evidence="6" id="KW-1185">Reference proteome</keyword>
<dbReference type="Proteomes" id="UP000198977">
    <property type="component" value="Unassembled WGS sequence"/>
</dbReference>
<reference evidence="5 6" key="1">
    <citation type="submission" date="2016-10" db="EMBL/GenBank/DDBJ databases">
        <authorList>
            <person name="de Groot N.N."/>
        </authorList>
    </citation>
    <scope>NUCLEOTIDE SEQUENCE [LARGE SCALE GENOMIC DNA]</scope>
    <source>
        <strain evidence="5 6">DSM 11443</strain>
    </source>
</reference>
<proteinExistence type="predicted"/>
<evidence type="ECO:0000313" key="6">
    <source>
        <dbReference type="Proteomes" id="UP000198977"/>
    </source>
</evidence>
<comment type="subcellular location">
    <subcellularLocation>
        <location evidence="1">Periplasm</location>
    </subcellularLocation>
</comment>
<dbReference type="GO" id="GO:0042597">
    <property type="term" value="C:periplasmic space"/>
    <property type="evidence" value="ECO:0007669"/>
    <property type="project" value="UniProtKB-SubCell"/>
</dbReference>
<name>A0A1I2E4A8_9RHOB</name>
<organism evidence="5 6">
    <name type="scientific">Sulfitobacter brevis</name>
    <dbReference type="NCBI Taxonomy" id="74348"/>
    <lineage>
        <taxon>Bacteria</taxon>
        <taxon>Pseudomonadati</taxon>
        <taxon>Pseudomonadota</taxon>
        <taxon>Alphaproteobacteria</taxon>
        <taxon>Rhodobacterales</taxon>
        <taxon>Roseobacteraceae</taxon>
        <taxon>Sulfitobacter</taxon>
    </lineage>
</organism>
<accession>A0A1I2E4A8</accession>
<evidence type="ECO:0000256" key="2">
    <source>
        <dbReference type="ARBA" id="ARBA00022729"/>
    </source>
</evidence>
<gene>
    <name evidence="5" type="ORF">SAMN04488523_111113</name>
</gene>
<dbReference type="SUPFAM" id="SSF53850">
    <property type="entry name" value="Periplasmic binding protein-like II"/>
    <property type="match status" value="1"/>
</dbReference>
<evidence type="ECO:0000256" key="1">
    <source>
        <dbReference type="ARBA" id="ARBA00004418"/>
    </source>
</evidence>
<dbReference type="NCBIfam" id="NF037995">
    <property type="entry name" value="TRAP_S1"/>
    <property type="match status" value="1"/>
</dbReference>
<dbReference type="PANTHER" id="PTHR33376:SF15">
    <property type="entry name" value="BLL6794 PROTEIN"/>
    <property type="match status" value="1"/>
</dbReference>
<dbReference type="EMBL" id="FOMW01000011">
    <property type="protein sequence ID" value="SFE87675.1"/>
    <property type="molecule type" value="Genomic_DNA"/>
</dbReference>
<evidence type="ECO:0000256" key="3">
    <source>
        <dbReference type="ARBA" id="ARBA00022764"/>
    </source>
</evidence>
<dbReference type="RefSeq" id="WP_093924758.1">
    <property type="nucleotide sequence ID" value="NZ_FOMW01000011.1"/>
</dbReference>